<dbReference type="EMBL" id="NEVH01017543">
    <property type="protein sequence ID" value="PNF23993.1"/>
    <property type="molecule type" value="Genomic_DNA"/>
</dbReference>
<dbReference type="SUPFAM" id="SSF52266">
    <property type="entry name" value="SGNH hydrolase"/>
    <property type="match status" value="1"/>
</dbReference>
<gene>
    <name evidence="2" type="ORF">B7P43_G09288</name>
</gene>
<comment type="caution">
    <text evidence="2">The sequence shown here is derived from an EMBL/GenBank/DDBJ whole genome shotgun (WGS) entry which is preliminary data.</text>
</comment>
<name>A0A2J7Q5Y3_9NEOP</name>
<evidence type="ECO:0000256" key="1">
    <source>
        <dbReference type="SAM" id="MobiDB-lite"/>
    </source>
</evidence>
<dbReference type="STRING" id="105785.A0A2J7Q5Y3"/>
<dbReference type="Proteomes" id="UP000235965">
    <property type="component" value="Unassembled WGS sequence"/>
</dbReference>
<reference evidence="2 3" key="1">
    <citation type="submission" date="2017-12" db="EMBL/GenBank/DDBJ databases">
        <title>Hemimetabolous genomes reveal molecular basis of termite eusociality.</title>
        <authorList>
            <person name="Harrison M.C."/>
            <person name="Jongepier E."/>
            <person name="Robertson H.M."/>
            <person name="Arning N."/>
            <person name="Bitard-Feildel T."/>
            <person name="Chao H."/>
            <person name="Childers C.P."/>
            <person name="Dinh H."/>
            <person name="Doddapaneni H."/>
            <person name="Dugan S."/>
            <person name="Gowin J."/>
            <person name="Greiner C."/>
            <person name="Han Y."/>
            <person name="Hu H."/>
            <person name="Hughes D.S.T."/>
            <person name="Huylmans A.-K."/>
            <person name="Kemena C."/>
            <person name="Kremer L.P.M."/>
            <person name="Lee S.L."/>
            <person name="Lopez-Ezquerra A."/>
            <person name="Mallet L."/>
            <person name="Monroy-Kuhn J.M."/>
            <person name="Moser A."/>
            <person name="Murali S.C."/>
            <person name="Muzny D.M."/>
            <person name="Otani S."/>
            <person name="Piulachs M.-D."/>
            <person name="Poelchau M."/>
            <person name="Qu J."/>
            <person name="Schaub F."/>
            <person name="Wada-Katsumata A."/>
            <person name="Worley K.C."/>
            <person name="Xie Q."/>
            <person name="Ylla G."/>
            <person name="Poulsen M."/>
            <person name="Gibbs R.A."/>
            <person name="Schal C."/>
            <person name="Richards S."/>
            <person name="Belles X."/>
            <person name="Korb J."/>
            <person name="Bornberg-Bauer E."/>
        </authorList>
    </citation>
    <scope>NUCLEOTIDE SEQUENCE [LARGE SCALE GENOMIC DNA]</scope>
    <source>
        <tissue evidence="2">Whole body</tissue>
    </source>
</reference>
<feature type="region of interest" description="Disordered" evidence="1">
    <location>
        <begin position="1"/>
        <end position="22"/>
    </location>
</feature>
<dbReference type="Gene3D" id="3.40.50.1110">
    <property type="entry name" value="SGNH hydrolase"/>
    <property type="match status" value="1"/>
</dbReference>
<dbReference type="InterPro" id="IPR036514">
    <property type="entry name" value="SGNH_hydro_sf"/>
</dbReference>
<protein>
    <recommendedName>
        <fullName evidence="4">SGNH hydrolase-type esterase domain-containing protein</fullName>
    </recommendedName>
</protein>
<evidence type="ECO:0000313" key="2">
    <source>
        <dbReference type="EMBL" id="PNF23993.1"/>
    </source>
</evidence>
<proteinExistence type="predicted"/>
<feature type="compositionally biased region" description="Basic and acidic residues" evidence="1">
    <location>
        <begin position="309"/>
        <end position="332"/>
    </location>
</feature>
<evidence type="ECO:0008006" key="4">
    <source>
        <dbReference type="Google" id="ProtNLM"/>
    </source>
</evidence>
<dbReference type="CDD" id="cd00229">
    <property type="entry name" value="SGNH_hydrolase"/>
    <property type="match status" value="1"/>
</dbReference>
<dbReference type="InParanoid" id="A0A2J7Q5Y3"/>
<feature type="region of interest" description="Disordered" evidence="1">
    <location>
        <begin position="298"/>
        <end position="371"/>
    </location>
</feature>
<accession>A0A2J7Q5Y3</accession>
<evidence type="ECO:0000313" key="3">
    <source>
        <dbReference type="Proteomes" id="UP000235965"/>
    </source>
</evidence>
<dbReference type="AlphaFoldDB" id="A0A2J7Q5Y3"/>
<feature type="compositionally biased region" description="Polar residues" evidence="1">
    <location>
        <begin position="340"/>
        <end position="349"/>
    </location>
</feature>
<keyword evidence="3" id="KW-1185">Reference proteome</keyword>
<feature type="compositionally biased region" description="Basic and acidic residues" evidence="1">
    <location>
        <begin position="361"/>
        <end position="370"/>
    </location>
</feature>
<feature type="compositionally biased region" description="Polar residues" evidence="1">
    <location>
        <begin position="12"/>
        <end position="22"/>
    </location>
</feature>
<dbReference type="OrthoDB" id="8197448at2759"/>
<sequence length="386" mass="43555">MPLNILKESRKNNSLGGQANAPSSEEDWIFVTSKSNRTRQDINRNLIQIIPAANNKFDLLHNLKEDEEATNTIKKVAGIQNPSKLSQIKMGNKHVNSQKKAKHKVLIIGDSHVKKCAAELRLNLDQEYMISGFSKPGALTNEILETSEKEIATLGSKDILILWVGANDISKNNTKGAIKSLTSYLEVQRKTNIVLINTPHRHDLVSTSCVNKEVEKYNRQLKKIVKLNTNVELMELKLQRKHFTGHGQHLNYSGKELVSKELAKIIERHSTKVGTIPIEIQWKPDNLKEMNLEMQNITGDQEETVNQEKPIKPTKSQDKKAEGTNKAAKCEEPQGEETADTQGNTSKENPVNPAPNCVVIPERERQEVRMTTRTRKIPLKLSKDFL</sequence>
<organism evidence="2 3">
    <name type="scientific">Cryptotermes secundus</name>
    <dbReference type="NCBI Taxonomy" id="105785"/>
    <lineage>
        <taxon>Eukaryota</taxon>
        <taxon>Metazoa</taxon>
        <taxon>Ecdysozoa</taxon>
        <taxon>Arthropoda</taxon>
        <taxon>Hexapoda</taxon>
        <taxon>Insecta</taxon>
        <taxon>Pterygota</taxon>
        <taxon>Neoptera</taxon>
        <taxon>Polyneoptera</taxon>
        <taxon>Dictyoptera</taxon>
        <taxon>Blattodea</taxon>
        <taxon>Blattoidea</taxon>
        <taxon>Termitoidae</taxon>
        <taxon>Kalotermitidae</taxon>
        <taxon>Cryptotermitinae</taxon>
        <taxon>Cryptotermes</taxon>
    </lineage>
</organism>